<organism evidence="2 3">
    <name type="scientific">Oopsacas minuta</name>
    <dbReference type="NCBI Taxonomy" id="111878"/>
    <lineage>
        <taxon>Eukaryota</taxon>
        <taxon>Metazoa</taxon>
        <taxon>Porifera</taxon>
        <taxon>Hexactinellida</taxon>
        <taxon>Hexasterophora</taxon>
        <taxon>Lyssacinosida</taxon>
        <taxon>Leucopsacidae</taxon>
        <taxon>Oopsacas</taxon>
    </lineage>
</organism>
<dbReference type="InterPro" id="IPR006580">
    <property type="entry name" value="Znf_TTF"/>
</dbReference>
<evidence type="ECO:0000313" key="3">
    <source>
        <dbReference type="Proteomes" id="UP001165289"/>
    </source>
</evidence>
<dbReference type="Proteomes" id="UP001165289">
    <property type="component" value="Unassembled WGS sequence"/>
</dbReference>
<name>A0AAV7KEQ2_9METZ</name>
<keyword evidence="3" id="KW-1185">Reference proteome</keyword>
<dbReference type="SMART" id="SM00597">
    <property type="entry name" value="ZnF_TTF"/>
    <property type="match status" value="1"/>
</dbReference>
<comment type="caution">
    <text evidence="2">The sequence shown here is derived from an EMBL/GenBank/DDBJ whole genome shotgun (WGS) entry which is preliminary data.</text>
</comment>
<reference evidence="2 3" key="1">
    <citation type="journal article" date="2023" name="BMC Biol.">
        <title>The compact genome of the sponge Oopsacas minuta (Hexactinellida) is lacking key metazoan core genes.</title>
        <authorList>
            <person name="Santini S."/>
            <person name="Schenkelaars Q."/>
            <person name="Jourda C."/>
            <person name="Duchesne M."/>
            <person name="Belahbib H."/>
            <person name="Rocher C."/>
            <person name="Selva M."/>
            <person name="Riesgo A."/>
            <person name="Vervoort M."/>
            <person name="Leys S.P."/>
            <person name="Kodjabachian L."/>
            <person name="Le Bivic A."/>
            <person name="Borchiellini C."/>
            <person name="Claverie J.M."/>
            <person name="Renard E."/>
        </authorList>
    </citation>
    <scope>NUCLEOTIDE SEQUENCE [LARGE SCALE GENOMIC DNA]</scope>
    <source>
        <strain evidence="2">SPO-2</strain>
    </source>
</reference>
<proteinExistence type="predicted"/>
<evidence type="ECO:0000259" key="1">
    <source>
        <dbReference type="SMART" id="SM00597"/>
    </source>
</evidence>
<evidence type="ECO:0000313" key="2">
    <source>
        <dbReference type="EMBL" id="KAI6659682.1"/>
    </source>
</evidence>
<accession>A0AAV7KEQ2</accession>
<dbReference type="EMBL" id="JAKMXF010000055">
    <property type="protein sequence ID" value="KAI6659682.1"/>
    <property type="molecule type" value="Genomic_DNA"/>
</dbReference>
<feature type="domain" description="TTF-type" evidence="1">
    <location>
        <begin position="121"/>
        <end position="202"/>
    </location>
</feature>
<gene>
    <name evidence="2" type="ORF">LOD99_14606</name>
</gene>
<sequence>MSRKFNITNSSQLTLFATYKRIKLTSEDDIDITYDNIYHSHSEEAQDPDFVPTCDTTNLVSSDPIEETTLPSMAPTQLSISPEIPNVNLQPPLDIAQGPNDKPVQPNRHTCRFPLTLVGTKKRQFNPDWFVTFSWLEYSIERDAGFCYPCHIFNALSGRTEDAFKSVGFRDWKHATGRDGTLHCHDKCLTHINAMASWHEYK</sequence>
<dbReference type="AlphaFoldDB" id="A0AAV7KEQ2"/>
<protein>
    <submittedName>
        <fullName evidence="2">Zinc finger MYM-type protein 1-like</fullName>
    </submittedName>
</protein>